<dbReference type="Proteomes" id="UP000187012">
    <property type="component" value="Unassembled WGS sequence"/>
</dbReference>
<organism evidence="1 2">
    <name type="scientific">Paraburkholderia ribeironis</name>
    <dbReference type="NCBI Taxonomy" id="1247936"/>
    <lineage>
        <taxon>Bacteria</taxon>
        <taxon>Pseudomonadati</taxon>
        <taxon>Pseudomonadota</taxon>
        <taxon>Betaproteobacteria</taxon>
        <taxon>Burkholderiales</taxon>
        <taxon>Burkholderiaceae</taxon>
        <taxon>Paraburkholderia</taxon>
    </lineage>
</organism>
<proteinExistence type="predicted"/>
<dbReference type="AlphaFoldDB" id="A0A1N7RJJ8"/>
<dbReference type="STRING" id="1247936.BN2475_40086"/>
<protein>
    <submittedName>
        <fullName evidence="1">Uncharacterized protein</fullName>
    </submittedName>
</protein>
<accession>A0A1N7RJJ8</accession>
<reference evidence="1 2" key="1">
    <citation type="submission" date="2016-12" db="EMBL/GenBank/DDBJ databases">
        <authorList>
            <person name="Song W.-J."/>
            <person name="Kurnit D.M."/>
        </authorList>
    </citation>
    <scope>NUCLEOTIDE SEQUENCE [LARGE SCALE GENOMIC DNA]</scope>
    <source>
        <strain evidence="1 2">STM7296</strain>
    </source>
</reference>
<dbReference type="OrthoDB" id="5298532at2"/>
<gene>
    <name evidence="1" type="ORF">BN2475_40086</name>
</gene>
<name>A0A1N7RJJ8_9BURK</name>
<evidence type="ECO:0000313" key="1">
    <source>
        <dbReference type="EMBL" id="SIT35269.1"/>
    </source>
</evidence>
<evidence type="ECO:0000313" key="2">
    <source>
        <dbReference type="Proteomes" id="UP000187012"/>
    </source>
</evidence>
<dbReference type="RefSeq" id="WP_094777741.1">
    <property type="nucleotide sequence ID" value="NZ_CYGX02000004.1"/>
</dbReference>
<dbReference type="EMBL" id="CYGX02000004">
    <property type="protein sequence ID" value="SIT35269.1"/>
    <property type="molecule type" value="Genomic_DNA"/>
</dbReference>
<sequence>MPTQTKTLIAESLRHFDELPDSAHVKQPVVESLFACSHSSVWRRVKSGAIPAPRKFGSSTVWNVGELRAALTAQAEV</sequence>
<keyword evidence="2" id="KW-1185">Reference proteome</keyword>